<keyword evidence="2" id="KW-1185">Reference proteome</keyword>
<dbReference type="OrthoDB" id="2933238at2759"/>
<sequence length="504" mass="57626">MGSMEGARQGWQYNKVRGRDLGRAGPILGRRRGKTAVNRFYPSLLSPTLLPSARRPPASPIFTRRPSRELAQLHFELGYPDRRSILAPLSIMQLGINTLPQELIDAIIDENQDDQAALRACSLVARPWTYSSQRHIFSRVHFRNHSQCYYPGKLYKTSCEINRFHNLISTRPHLASFVRTLEVEPILDAAQEQLLACTLQKLVNLECISLDLGGYYWDELSQCMRDALITTVRSPRITNLELREGLFLRCADFLALLGACEHLKRLSLSAMSCDDLEEFVQADVAVTLPSGLNLQLDSLALSLYEQSYLPLMHRLLHLQPSMDLSHLHRLSVLTAGSGHLSERIEATKEILKLNSNSLQHLVLNLCLGEPLSNFIDIKQLLSIRIKLWWIRVDQHTEPTLWLRWLIESFQELAKHRVEEVTFEIFYNSDWTAYTAEWAALDAVLGQMRSLTKVHVKLDAYDDVKGRWKYPREYSVTATKDVERILPAVCSRKILACQFAANFTC</sequence>
<dbReference type="InParanoid" id="A0A2H3E9F3"/>
<dbReference type="AlphaFoldDB" id="A0A2H3E9F3"/>
<evidence type="ECO:0000313" key="1">
    <source>
        <dbReference type="EMBL" id="PBK97213.1"/>
    </source>
</evidence>
<reference evidence="2" key="1">
    <citation type="journal article" date="2017" name="Nat. Ecol. Evol.">
        <title>Genome expansion and lineage-specific genetic innovations in the forest pathogenic fungi Armillaria.</title>
        <authorList>
            <person name="Sipos G."/>
            <person name="Prasanna A.N."/>
            <person name="Walter M.C."/>
            <person name="O'Connor E."/>
            <person name="Balint B."/>
            <person name="Krizsan K."/>
            <person name="Kiss B."/>
            <person name="Hess J."/>
            <person name="Varga T."/>
            <person name="Slot J."/>
            <person name="Riley R."/>
            <person name="Boka B."/>
            <person name="Rigling D."/>
            <person name="Barry K."/>
            <person name="Lee J."/>
            <person name="Mihaltcheva S."/>
            <person name="LaButti K."/>
            <person name="Lipzen A."/>
            <person name="Waldron R."/>
            <person name="Moloney N.M."/>
            <person name="Sperisen C."/>
            <person name="Kredics L."/>
            <person name="Vagvoelgyi C."/>
            <person name="Patrignani A."/>
            <person name="Fitzpatrick D."/>
            <person name="Nagy I."/>
            <person name="Doyle S."/>
            <person name="Anderson J.B."/>
            <person name="Grigoriev I.V."/>
            <person name="Gueldener U."/>
            <person name="Muensterkoetter M."/>
            <person name="Nagy L.G."/>
        </authorList>
    </citation>
    <scope>NUCLEOTIDE SEQUENCE [LARGE SCALE GENOMIC DNA]</scope>
    <source>
        <strain evidence="2">Ar21-2</strain>
    </source>
</reference>
<dbReference type="Proteomes" id="UP000217790">
    <property type="component" value="Unassembled WGS sequence"/>
</dbReference>
<proteinExistence type="predicted"/>
<organism evidence="1 2">
    <name type="scientific">Armillaria gallica</name>
    <name type="common">Bulbous honey fungus</name>
    <name type="synonym">Armillaria bulbosa</name>
    <dbReference type="NCBI Taxonomy" id="47427"/>
    <lineage>
        <taxon>Eukaryota</taxon>
        <taxon>Fungi</taxon>
        <taxon>Dikarya</taxon>
        <taxon>Basidiomycota</taxon>
        <taxon>Agaricomycotina</taxon>
        <taxon>Agaricomycetes</taxon>
        <taxon>Agaricomycetidae</taxon>
        <taxon>Agaricales</taxon>
        <taxon>Marasmiineae</taxon>
        <taxon>Physalacriaceae</taxon>
        <taxon>Armillaria</taxon>
    </lineage>
</organism>
<accession>A0A2H3E9F3</accession>
<name>A0A2H3E9F3_ARMGA</name>
<dbReference type="OMA" id="KYPREYS"/>
<gene>
    <name evidence="1" type="ORF">ARMGADRAFT_1162154</name>
</gene>
<protein>
    <submittedName>
        <fullName evidence="1">Uncharacterized protein</fullName>
    </submittedName>
</protein>
<dbReference type="EMBL" id="KZ293649">
    <property type="protein sequence ID" value="PBK97213.1"/>
    <property type="molecule type" value="Genomic_DNA"/>
</dbReference>
<evidence type="ECO:0000313" key="2">
    <source>
        <dbReference type="Proteomes" id="UP000217790"/>
    </source>
</evidence>